<dbReference type="Gene3D" id="3.30.70.2050">
    <property type="match status" value="1"/>
</dbReference>
<dbReference type="AlphaFoldDB" id="A0A7W9B0D9"/>
<evidence type="ECO:0000313" key="1">
    <source>
        <dbReference type="EMBL" id="MBB5703899.1"/>
    </source>
</evidence>
<dbReference type="EMBL" id="JACIJG010000020">
    <property type="protein sequence ID" value="MBB5703899.1"/>
    <property type="molecule type" value="Genomic_DNA"/>
</dbReference>
<evidence type="ECO:0000313" key="2">
    <source>
        <dbReference type="Proteomes" id="UP000555546"/>
    </source>
</evidence>
<dbReference type="Proteomes" id="UP000555546">
    <property type="component" value="Unassembled WGS sequence"/>
</dbReference>
<organism evidence="1 2">
    <name type="scientific">Brucella daejeonensis</name>
    <dbReference type="NCBI Taxonomy" id="659015"/>
    <lineage>
        <taxon>Bacteria</taxon>
        <taxon>Pseudomonadati</taxon>
        <taxon>Pseudomonadota</taxon>
        <taxon>Alphaproteobacteria</taxon>
        <taxon>Hyphomicrobiales</taxon>
        <taxon>Brucellaceae</taxon>
        <taxon>Brucella/Ochrobactrum group</taxon>
        <taxon>Brucella</taxon>
    </lineage>
</organism>
<dbReference type="InterPro" id="IPR008719">
    <property type="entry name" value="N2O_reductase_NosL"/>
</dbReference>
<dbReference type="PANTHER" id="PTHR41247">
    <property type="entry name" value="HTH-TYPE TRANSCRIPTIONAL REPRESSOR YCNK"/>
    <property type="match status" value="1"/>
</dbReference>
<reference evidence="1 2" key="1">
    <citation type="submission" date="2020-08" db="EMBL/GenBank/DDBJ databases">
        <title>Genomic Encyclopedia of Type Strains, Phase IV (KMG-IV): sequencing the most valuable type-strain genomes for metagenomic binning, comparative biology and taxonomic classification.</title>
        <authorList>
            <person name="Goeker M."/>
        </authorList>
    </citation>
    <scope>NUCLEOTIDE SEQUENCE [LARGE SCALE GENOMIC DNA]</scope>
    <source>
        <strain evidence="1 2">DSM 26944</strain>
    </source>
</reference>
<sequence>MKKSWLVASAFLVAVLAGCSQEKKVETIAPFALTETAMGRYCGMNVLEHPGPKGQIILAPANEAVWFSSARDTLAFTMLPEEPKTIAAIYVSDMGKAPSWEEPGAENWVDARKAFFVIESAVLGGMGAKEAVPFSTQEAAERFVADKGGRIVNFKDMPEDYVLGDQGVPQTGSVAENH</sequence>
<keyword evidence="2" id="KW-1185">Reference proteome</keyword>
<dbReference type="RefSeq" id="WP_183656444.1">
    <property type="nucleotide sequence ID" value="NZ_JACIJG010000020.1"/>
</dbReference>
<dbReference type="PROSITE" id="PS51257">
    <property type="entry name" value="PROKAR_LIPOPROTEIN"/>
    <property type="match status" value="1"/>
</dbReference>
<protein>
    <submittedName>
        <fullName evidence="1">Copper chaperone NosL</fullName>
    </submittedName>
</protein>
<accession>A0A7W9B0D9</accession>
<proteinExistence type="predicted"/>
<name>A0A7W9B0D9_9HYPH</name>
<comment type="caution">
    <text evidence="1">The sequence shown here is derived from an EMBL/GenBank/DDBJ whole genome shotgun (WGS) entry which is preliminary data.</text>
</comment>
<gene>
    <name evidence="1" type="ORF">FHS76_003814</name>
</gene>
<dbReference type="PANTHER" id="PTHR41247:SF1">
    <property type="entry name" value="HTH-TYPE TRANSCRIPTIONAL REPRESSOR YCNK"/>
    <property type="match status" value="1"/>
</dbReference>
<dbReference type="Pfam" id="PF05573">
    <property type="entry name" value="NosL"/>
    <property type="match status" value="1"/>
</dbReference>
<dbReference type="SUPFAM" id="SSF160387">
    <property type="entry name" value="NosL/MerB-like"/>
    <property type="match status" value="1"/>
</dbReference>
<dbReference type="Gene3D" id="3.30.70.2060">
    <property type="match status" value="1"/>
</dbReference>